<dbReference type="InterPro" id="IPR047055">
    <property type="entry name" value="MotA-like"/>
</dbReference>
<feature type="domain" description="MotA/TolQ/ExbB proton channel" evidence="9">
    <location>
        <begin position="100"/>
        <end position="216"/>
    </location>
</feature>
<dbReference type="GO" id="GO:0005886">
    <property type="term" value="C:plasma membrane"/>
    <property type="evidence" value="ECO:0007669"/>
    <property type="project" value="UniProtKB-SubCell"/>
</dbReference>
<feature type="transmembrane region" description="Helical" evidence="8">
    <location>
        <begin position="180"/>
        <end position="203"/>
    </location>
</feature>
<evidence type="ECO:0000256" key="6">
    <source>
        <dbReference type="ARBA" id="ARBA00022989"/>
    </source>
</evidence>
<evidence type="ECO:0000313" key="10">
    <source>
        <dbReference type="EMBL" id="SKC74385.1"/>
    </source>
</evidence>
<dbReference type="EMBL" id="FUZT01000006">
    <property type="protein sequence ID" value="SKC74385.1"/>
    <property type="molecule type" value="Genomic_DNA"/>
</dbReference>
<feature type="transmembrane region" description="Helical" evidence="8">
    <location>
        <begin position="5"/>
        <end position="21"/>
    </location>
</feature>
<feature type="transmembrane region" description="Helical" evidence="8">
    <location>
        <begin position="147"/>
        <end position="168"/>
    </location>
</feature>
<dbReference type="GO" id="GO:0006935">
    <property type="term" value="P:chemotaxis"/>
    <property type="evidence" value="ECO:0007669"/>
    <property type="project" value="InterPro"/>
</dbReference>
<dbReference type="PANTHER" id="PTHR30433:SF2">
    <property type="entry name" value="MOTILITY PROTEIN A"/>
    <property type="match status" value="1"/>
</dbReference>
<dbReference type="OrthoDB" id="9806929at2"/>
<evidence type="ECO:0000313" key="11">
    <source>
        <dbReference type="Proteomes" id="UP000190285"/>
    </source>
</evidence>
<accession>A0A1T5LFC0</accession>
<keyword evidence="7 8" id="KW-0472">Membrane</keyword>
<keyword evidence="3" id="KW-0813">Transport</keyword>
<dbReference type="Proteomes" id="UP000190285">
    <property type="component" value="Unassembled WGS sequence"/>
</dbReference>
<evidence type="ECO:0000256" key="8">
    <source>
        <dbReference type="SAM" id="Phobius"/>
    </source>
</evidence>
<dbReference type="PANTHER" id="PTHR30433">
    <property type="entry name" value="CHEMOTAXIS PROTEIN MOTA"/>
    <property type="match status" value="1"/>
</dbReference>
<keyword evidence="11" id="KW-1185">Reference proteome</keyword>
<comment type="subcellular location">
    <subcellularLocation>
        <location evidence="1">Cell membrane</location>
        <topology evidence="1">Multi-pass membrane protein</topology>
    </subcellularLocation>
</comment>
<dbReference type="PROSITE" id="PS01307">
    <property type="entry name" value="MOTA"/>
    <property type="match status" value="1"/>
</dbReference>
<keyword evidence="6 8" id="KW-1133">Transmembrane helix</keyword>
<dbReference type="Pfam" id="PF01618">
    <property type="entry name" value="MotA_ExbB"/>
    <property type="match status" value="1"/>
</dbReference>
<reference evidence="10 11" key="1">
    <citation type="submission" date="2017-02" db="EMBL/GenBank/DDBJ databases">
        <authorList>
            <person name="Peterson S.W."/>
        </authorList>
    </citation>
    <scope>NUCLEOTIDE SEQUENCE [LARGE SCALE GENOMIC DNA]</scope>
    <source>
        <strain evidence="10 11">M1</strain>
    </source>
</reference>
<feature type="transmembrane region" description="Helical" evidence="8">
    <location>
        <begin position="27"/>
        <end position="50"/>
    </location>
</feature>
<comment type="similarity">
    <text evidence="2">Belongs to the MotA family.</text>
</comment>
<evidence type="ECO:0000256" key="4">
    <source>
        <dbReference type="ARBA" id="ARBA00022475"/>
    </source>
</evidence>
<name>A0A1T5LFC0_9FIRM</name>
<dbReference type="GO" id="GO:0071978">
    <property type="term" value="P:bacterial-type flagellum-dependent swarming motility"/>
    <property type="evidence" value="ECO:0007669"/>
    <property type="project" value="InterPro"/>
</dbReference>
<protein>
    <submittedName>
        <fullName evidence="10">Chemotaxis protein MotA</fullName>
    </submittedName>
</protein>
<evidence type="ECO:0000256" key="1">
    <source>
        <dbReference type="ARBA" id="ARBA00004651"/>
    </source>
</evidence>
<organism evidence="10 11">
    <name type="scientific">Maledivibacter halophilus</name>
    <dbReference type="NCBI Taxonomy" id="36842"/>
    <lineage>
        <taxon>Bacteria</taxon>
        <taxon>Bacillati</taxon>
        <taxon>Bacillota</taxon>
        <taxon>Clostridia</taxon>
        <taxon>Peptostreptococcales</taxon>
        <taxon>Caminicellaceae</taxon>
        <taxon>Maledivibacter</taxon>
    </lineage>
</organism>
<evidence type="ECO:0000256" key="7">
    <source>
        <dbReference type="ARBA" id="ARBA00023136"/>
    </source>
</evidence>
<keyword evidence="5 8" id="KW-0812">Transmembrane</keyword>
<dbReference type="InterPro" id="IPR002898">
    <property type="entry name" value="MotA_ExbB_proton_chnl"/>
</dbReference>
<sequence>MDLSTIIGLISGIILITWGILDAGKLSWFWSFSSLLIVVGGTVAATFIAFPLKKVLSTMKVVKKAFSNSTYEIGMIINKIVSLANIARREGLLALEEAVEEIKDPFLQKGVMLIVDGTDPELVKNILETEIAFLEERHNEGKSIFDTMGTLSPAFGMIGTLIGLVAMLKQLDEPSTIGPSMAVALITTLYGSLIANMICIPIAKKLNLKSREEILLKEIMIEGLLSIQAGENPRIIEEKLKAFLPPSIRNSLNDDGEMEASANE</sequence>
<evidence type="ECO:0000259" key="9">
    <source>
        <dbReference type="Pfam" id="PF01618"/>
    </source>
</evidence>
<dbReference type="STRING" id="36842.SAMN02194393_02852"/>
<dbReference type="AlphaFoldDB" id="A0A1T5LFC0"/>
<keyword evidence="4" id="KW-1003">Cell membrane</keyword>
<proteinExistence type="inferred from homology"/>
<evidence type="ECO:0000256" key="2">
    <source>
        <dbReference type="ARBA" id="ARBA00008038"/>
    </source>
</evidence>
<evidence type="ECO:0000256" key="3">
    <source>
        <dbReference type="ARBA" id="ARBA00022448"/>
    </source>
</evidence>
<gene>
    <name evidence="10" type="ORF">SAMN02194393_02852</name>
</gene>
<dbReference type="InterPro" id="IPR000540">
    <property type="entry name" value="Flag_MotA_CS"/>
</dbReference>
<dbReference type="RefSeq" id="WP_079492457.1">
    <property type="nucleotide sequence ID" value="NZ_FUZT01000006.1"/>
</dbReference>
<evidence type="ECO:0000256" key="5">
    <source>
        <dbReference type="ARBA" id="ARBA00022692"/>
    </source>
</evidence>